<feature type="region of interest" description="Disordered" evidence="1">
    <location>
        <begin position="307"/>
        <end position="369"/>
    </location>
</feature>
<feature type="compositionally biased region" description="Polar residues" evidence="1">
    <location>
        <begin position="20"/>
        <end position="35"/>
    </location>
</feature>
<reference evidence="2" key="1">
    <citation type="submission" date="2021-03" db="EMBL/GenBank/DDBJ databases">
        <title>Chromosome level genome of the anhydrobiotic midge Polypedilum vanderplanki.</title>
        <authorList>
            <person name="Yoshida Y."/>
            <person name="Kikawada T."/>
            <person name="Gusev O."/>
        </authorList>
    </citation>
    <scope>NUCLEOTIDE SEQUENCE</scope>
    <source>
        <strain evidence="2">NIAS01</strain>
        <tissue evidence="2">Whole body or cell culture</tissue>
    </source>
</reference>
<feature type="region of interest" description="Disordered" evidence="1">
    <location>
        <begin position="762"/>
        <end position="784"/>
    </location>
</feature>
<feature type="compositionally biased region" description="Polar residues" evidence="1">
    <location>
        <begin position="1049"/>
        <end position="1058"/>
    </location>
</feature>
<organism evidence="2 3">
    <name type="scientific">Polypedilum vanderplanki</name>
    <name type="common">Sleeping chironomid midge</name>
    <dbReference type="NCBI Taxonomy" id="319348"/>
    <lineage>
        <taxon>Eukaryota</taxon>
        <taxon>Metazoa</taxon>
        <taxon>Ecdysozoa</taxon>
        <taxon>Arthropoda</taxon>
        <taxon>Hexapoda</taxon>
        <taxon>Insecta</taxon>
        <taxon>Pterygota</taxon>
        <taxon>Neoptera</taxon>
        <taxon>Endopterygota</taxon>
        <taxon>Diptera</taxon>
        <taxon>Nematocera</taxon>
        <taxon>Chironomoidea</taxon>
        <taxon>Chironomidae</taxon>
        <taxon>Chironominae</taxon>
        <taxon>Polypedilum</taxon>
        <taxon>Polypedilum</taxon>
    </lineage>
</organism>
<feature type="region of interest" description="Disordered" evidence="1">
    <location>
        <begin position="424"/>
        <end position="445"/>
    </location>
</feature>
<feature type="compositionally biased region" description="Pro residues" evidence="1">
    <location>
        <begin position="1255"/>
        <end position="1265"/>
    </location>
</feature>
<feature type="compositionally biased region" description="Basic and acidic residues" evidence="1">
    <location>
        <begin position="504"/>
        <end position="521"/>
    </location>
</feature>
<evidence type="ECO:0000313" key="2">
    <source>
        <dbReference type="EMBL" id="KAG5673297.1"/>
    </source>
</evidence>
<feature type="compositionally biased region" description="Low complexity" evidence="1">
    <location>
        <begin position="173"/>
        <end position="184"/>
    </location>
</feature>
<feature type="region of interest" description="Disordered" evidence="1">
    <location>
        <begin position="501"/>
        <end position="527"/>
    </location>
</feature>
<feature type="region of interest" description="Disordered" evidence="1">
    <location>
        <begin position="250"/>
        <end position="278"/>
    </location>
</feature>
<feature type="region of interest" description="Disordered" evidence="1">
    <location>
        <begin position="839"/>
        <end position="860"/>
    </location>
</feature>
<feature type="compositionally biased region" description="Polar residues" evidence="1">
    <location>
        <begin position="162"/>
        <end position="172"/>
    </location>
</feature>
<feature type="compositionally biased region" description="Low complexity" evidence="1">
    <location>
        <begin position="350"/>
        <end position="364"/>
    </location>
</feature>
<evidence type="ECO:0008006" key="4">
    <source>
        <dbReference type="Google" id="ProtNLM"/>
    </source>
</evidence>
<dbReference type="OrthoDB" id="8882621at2759"/>
<feature type="region of interest" description="Disordered" evidence="1">
    <location>
        <begin position="902"/>
        <end position="933"/>
    </location>
</feature>
<name>A0A9J6BTT4_POLVA</name>
<gene>
    <name evidence="2" type="ORF">PVAND_003357</name>
</gene>
<evidence type="ECO:0000313" key="3">
    <source>
        <dbReference type="Proteomes" id="UP001107558"/>
    </source>
</evidence>
<feature type="compositionally biased region" description="Low complexity" evidence="1">
    <location>
        <begin position="254"/>
        <end position="264"/>
    </location>
</feature>
<accession>A0A9J6BTT4</accession>
<feature type="region of interest" description="Disordered" evidence="1">
    <location>
        <begin position="1245"/>
        <end position="1282"/>
    </location>
</feature>
<feature type="compositionally biased region" description="Low complexity" evidence="1">
    <location>
        <begin position="1028"/>
        <end position="1048"/>
    </location>
</feature>
<feature type="compositionally biased region" description="Basic and acidic residues" evidence="1">
    <location>
        <begin position="614"/>
        <end position="625"/>
    </location>
</feature>
<feature type="compositionally biased region" description="Polar residues" evidence="1">
    <location>
        <begin position="185"/>
        <end position="198"/>
    </location>
</feature>
<feature type="region of interest" description="Disordered" evidence="1">
    <location>
        <begin position="1025"/>
        <end position="1069"/>
    </location>
</feature>
<sequence length="1302" mass="146339">MHGLSTLNRLLGKKNKEVSRSTSNLSKSHTNLDSSSQHKKISPIFNNPPFEQSFRVTVYLPKNQLYVERIGAKTKLEKLMNDVCDSKSLTPDKYEFRHPVDMSQVFDNDKTIGEVGLNELRLVLKTESRYNSDFHRFHADDMIKYRTSNVPESVSSSEVSRNLKNVSKTSPYSSTNSLNSLDSTGMNSTGKNKTTQQPPVAPIRKKKRMAPRPPSENSIPEQEIFSSTTLNVFKEPHSILPRKNFHVSSPQLYNSNSSNNNNNNIEVIKKSDSNNNHTEMRTISNRLNAITRPSSLYVTNSTSEIVKNLPERQRNNSESSEIQNILKDSDSKHSSLERTKKKSPAPIPPSRSKSSTKPTPSPRTIQDELKQQSITEIKEVDEHENVITSVSSSSVTNQHQIIEEIPKDNYYSIKSEDSNGNISKVLLNNNDSKNDNVESPSSLEATDGSISIQIITTEATSKNKTTTTTTTTATNYVENQQKQQQQTREIESAKLPVVSKVHISHPDDSNSNKDDETRSTEGEEEEMTVNIYNVTKSCVVTCEKPTSVRETKTISVVEEKHVIVENNNIVKEETHKTVIQEERQRSSSPEWTYKLPAPPILNDTIPPNNTSSPTDHHKSMDGANRKFFPDYSSTLNDNETILSDSNTTTISAETHIQPVIHERRKTLEENFVVNSVKPELEDSVVDSDKSATEVITSDLEDGYLGNSKIINGTNVNEVSLIESFTSTPAETNRGVEKEIIVEDFQRSRLIITRSDSFHSIGQQKKSDYESKRKSLNALPQRSTSFLSLNHSHKAELTSSKVNAENVPYNRQKSTSELSISDVPSLQSLEVLKNILNSSRKNSLQDSNTSSSSALVKEEEEKTKVAKEKAEMMKKTHVLESSTKDEVKNVEKAYVEELKDRYSKKLETQKSEPSPSTIERVKKSETNNNQWRYSGPPKINFTTWNERPKVEVSVMSDEDYIFGGVSNSQRDSVARNRQMFEQKSETTVNVLKDRNNESALKSKEAEKHLPKVLHVEYKKEINPVELRKPINSSSSSSSSSTTSEIPSNSKVNTTTTINFNKPRPVSTDYSNVSKTVTKTTINNNINNNNYQNPSTQFVSYNRLTGNHKKFTPIVHGFAKLDNISETQADVKSLPIANKISDVNEKKIPEVPLKPAYLRSTSTGDINRKNVMKLTPVTVESSNDSYDESPFSQTLRRTGLIEKRLNDDKKTESIFGRVITDAPKNKIMNNNSNIINNQVPVEEERVTLRQHSLPASSPMPPPPPMPNAKPASFRKSAPVATGEDARNELLDAIKNFNKDSLRRK</sequence>
<dbReference type="Proteomes" id="UP001107558">
    <property type="component" value="Chromosome 3"/>
</dbReference>
<feature type="compositionally biased region" description="Basic and acidic residues" evidence="1">
    <location>
        <begin position="327"/>
        <end position="338"/>
    </location>
</feature>
<comment type="caution">
    <text evidence="2">The sequence shown here is derived from an EMBL/GenBank/DDBJ whole genome shotgun (WGS) entry which is preliminary data.</text>
</comment>
<evidence type="ECO:0000256" key="1">
    <source>
        <dbReference type="SAM" id="MobiDB-lite"/>
    </source>
</evidence>
<dbReference type="Gene3D" id="3.10.20.90">
    <property type="entry name" value="Phosphatidylinositol 3-kinase Catalytic Subunit, Chain A, domain 1"/>
    <property type="match status" value="1"/>
</dbReference>
<feature type="region of interest" description="Disordered" evidence="1">
    <location>
        <begin position="597"/>
        <end position="625"/>
    </location>
</feature>
<feature type="region of interest" description="Disordered" evidence="1">
    <location>
        <begin position="149"/>
        <end position="223"/>
    </location>
</feature>
<feature type="region of interest" description="Disordered" evidence="1">
    <location>
        <begin position="1"/>
        <end position="40"/>
    </location>
</feature>
<protein>
    <recommendedName>
        <fullName evidence="4">WH2 domain-containing protein</fullName>
    </recommendedName>
</protein>
<keyword evidence="3" id="KW-1185">Reference proteome</keyword>
<dbReference type="EMBL" id="JADBJN010000003">
    <property type="protein sequence ID" value="KAG5673297.1"/>
    <property type="molecule type" value="Genomic_DNA"/>
</dbReference>
<proteinExistence type="predicted"/>
<feature type="compositionally biased region" description="Low complexity" evidence="1">
    <location>
        <begin position="843"/>
        <end position="852"/>
    </location>
</feature>